<evidence type="ECO:0000256" key="8">
    <source>
        <dbReference type="SAM" id="Phobius"/>
    </source>
</evidence>
<dbReference type="InterPro" id="IPR000560">
    <property type="entry name" value="His_Pase_clade-2"/>
</dbReference>
<evidence type="ECO:0000256" key="1">
    <source>
        <dbReference type="ARBA" id="ARBA00000032"/>
    </source>
</evidence>
<evidence type="ECO:0000256" key="3">
    <source>
        <dbReference type="ARBA" id="ARBA00012646"/>
    </source>
</evidence>
<dbReference type="InterPro" id="IPR050645">
    <property type="entry name" value="Histidine_acid_phosphatase"/>
</dbReference>
<dbReference type="Pfam" id="PF00328">
    <property type="entry name" value="His_Phos_2"/>
    <property type="match status" value="1"/>
</dbReference>
<organism evidence="9 10">
    <name type="scientific">Nezara viridula</name>
    <name type="common">Southern green stink bug</name>
    <name type="synonym">Cimex viridulus</name>
    <dbReference type="NCBI Taxonomy" id="85310"/>
    <lineage>
        <taxon>Eukaryota</taxon>
        <taxon>Metazoa</taxon>
        <taxon>Ecdysozoa</taxon>
        <taxon>Arthropoda</taxon>
        <taxon>Hexapoda</taxon>
        <taxon>Insecta</taxon>
        <taxon>Pterygota</taxon>
        <taxon>Neoptera</taxon>
        <taxon>Paraneoptera</taxon>
        <taxon>Hemiptera</taxon>
        <taxon>Heteroptera</taxon>
        <taxon>Panheteroptera</taxon>
        <taxon>Pentatomomorpha</taxon>
        <taxon>Pentatomoidea</taxon>
        <taxon>Pentatomidae</taxon>
        <taxon>Pentatominae</taxon>
        <taxon>Nezara</taxon>
    </lineage>
</organism>
<comment type="catalytic activity">
    <reaction evidence="1">
        <text>a phosphate monoester + H2O = an alcohol + phosphate</text>
        <dbReference type="Rhea" id="RHEA:15017"/>
        <dbReference type="ChEBI" id="CHEBI:15377"/>
        <dbReference type="ChEBI" id="CHEBI:30879"/>
        <dbReference type="ChEBI" id="CHEBI:43474"/>
        <dbReference type="ChEBI" id="CHEBI:67140"/>
        <dbReference type="EC" id="3.1.3.2"/>
    </reaction>
</comment>
<keyword evidence="8" id="KW-1133">Transmembrane helix</keyword>
<dbReference type="PANTHER" id="PTHR11567">
    <property type="entry name" value="ACID PHOSPHATASE-RELATED"/>
    <property type="match status" value="1"/>
</dbReference>
<keyword evidence="7" id="KW-0325">Glycoprotein</keyword>
<evidence type="ECO:0000256" key="6">
    <source>
        <dbReference type="ARBA" id="ARBA00023157"/>
    </source>
</evidence>
<protein>
    <recommendedName>
        <fullName evidence="3">acid phosphatase</fullName>
        <ecNumber evidence="3">3.1.3.2</ecNumber>
    </recommendedName>
</protein>
<keyword evidence="8" id="KW-0472">Membrane</keyword>
<evidence type="ECO:0000256" key="4">
    <source>
        <dbReference type="ARBA" id="ARBA00022729"/>
    </source>
</evidence>
<dbReference type="EMBL" id="OV725079">
    <property type="protein sequence ID" value="CAH1395520.1"/>
    <property type="molecule type" value="Genomic_DNA"/>
</dbReference>
<proteinExistence type="inferred from homology"/>
<dbReference type="EC" id="3.1.3.2" evidence="3"/>
<dbReference type="AlphaFoldDB" id="A0A9P0H4T3"/>
<dbReference type="Gene3D" id="3.40.50.1240">
    <property type="entry name" value="Phosphoglycerate mutase-like"/>
    <property type="match status" value="1"/>
</dbReference>
<dbReference type="InterPro" id="IPR029033">
    <property type="entry name" value="His_PPase_superfam"/>
</dbReference>
<gene>
    <name evidence="9" type="ORF">NEZAVI_LOCUS5782</name>
</gene>
<keyword evidence="10" id="KW-1185">Reference proteome</keyword>
<evidence type="ECO:0000256" key="2">
    <source>
        <dbReference type="ARBA" id="ARBA00005375"/>
    </source>
</evidence>
<name>A0A9P0H4T3_NEZVI</name>
<dbReference type="SUPFAM" id="SSF53254">
    <property type="entry name" value="Phosphoglycerate mutase-like"/>
    <property type="match status" value="1"/>
</dbReference>
<feature type="transmembrane region" description="Helical" evidence="8">
    <location>
        <begin position="51"/>
        <end position="72"/>
    </location>
</feature>
<sequence>MIIPSPFYNPDPELLSDDTPLVNAPYHSYSGGERPRSWLDYITLDFMYGRYLYGFIIVCSMIFMVVVSLTDVMSSADPSLQKVFVVFRHGTRASGFTYKNDPYPRDNAKYWPDGPGELTATGKIEAYELGERLRERYQRFAGDHYKAKEFRAYTTLIERTMMSAELVLASLFPPKTYQEWKPQMNWQPIPVYPEDIVNATSGCSCPRFALEFKNNVKNHVPADFGFESEVGKILKENSGEPDAVPISLFTRVWDTVYFQDRAHLPIPDWLKPIYPEKMAVLAVRYLKFYLAGSKTQELLVQDPFGRAITTFFTESPRKMEIHSLHDIHIMSLFMLLDIEYNSFPEPGSAIAIELHEKKDGQHFEVYFYRTPKDKIPVQMKMPCGLSCPLSVLLKRCQVFKVENYDELCNDAGGGISSHVTEFKLPI</sequence>
<comment type="similarity">
    <text evidence="2">Belongs to the histidine acid phosphatase family.</text>
</comment>
<dbReference type="GO" id="GO:0003993">
    <property type="term" value="F:acid phosphatase activity"/>
    <property type="evidence" value="ECO:0007669"/>
    <property type="project" value="UniProtKB-EC"/>
</dbReference>
<keyword evidence="5" id="KW-0378">Hydrolase</keyword>
<dbReference type="PANTHER" id="PTHR11567:SF211">
    <property type="entry name" value="PROSTATIC ACID PHOSPHATASE"/>
    <property type="match status" value="1"/>
</dbReference>
<evidence type="ECO:0000256" key="7">
    <source>
        <dbReference type="ARBA" id="ARBA00023180"/>
    </source>
</evidence>
<evidence type="ECO:0000313" key="10">
    <source>
        <dbReference type="Proteomes" id="UP001152798"/>
    </source>
</evidence>
<evidence type="ECO:0000313" key="9">
    <source>
        <dbReference type="EMBL" id="CAH1395520.1"/>
    </source>
</evidence>
<keyword evidence="8" id="KW-0812">Transmembrane</keyword>
<dbReference type="CDD" id="cd07061">
    <property type="entry name" value="HP_HAP_like"/>
    <property type="match status" value="1"/>
</dbReference>
<dbReference type="Proteomes" id="UP001152798">
    <property type="component" value="Chromosome 3"/>
</dbReference>
<keyword evidence="4" id="KW-0732">Signal</keyword>
<reference evidence="9" key="1">
    <citation type="submission" date="2022-01" db="EMBL/GenBank/DDBJ databases">
        <authorList>
            <person name="King R."/>
        </authorList>
    </citation>
    <scope>NUCLEOTIDE SEQUENCE</scope>
</reference>
<keyword evidence="6" id="KW-1015">Disulfide bond</keyword>
<dbReference type="OrthoDB" id="258392at2759"/>
<accession>A0A9P0H4T3</accession>
<evidence type="ECO:0000256" key="5">
    <source>
        <dbReference type="ARBA" id="ARBA00022801"/>
    </source>
</evidence>